<dbReference type="PANTHER" id="PTHR22847:SF637">
    <property type="entry name" value="WD REPEAT DOMAIN 5B"/>
    <property type="match status" value="1"/>
</dbReference>
<dbReference type="InterPro" id="IPR056884">
    <property type="entry name" value="NPHP3-like_N"/>
</dbReference>
<gene>
    <name evidence="5" type="ORF">RDB_LOCUS92912</name>
</gene>
<comment type="caution">
    <text evidence="5">The sequence shown here is derived from an EMBL/GenBank/DDBJ whole genome shotgun (WGS) entry which is preliminary data.</text>
</comment>
<dbReference type="InterPro" id="IPR007111">
    <property type="entry name" value="NACHT_NTPase"/>
</dbReference>
<dbReference type="Proteomes" id="UP000663861">
    <property type="component" value="Unassembled WGS sequence"/>
</dbReference>
<evidence type="ECO:0000313" key="6">
    <source>
        <dbReference type="Proteomes" id="UP000663861"/>
    </source>
</evidence>
<accession>A0A8H3CCB2</accession>
<dbReference type="InterPro" id="IPR001680">
    <property type="entry name" value="WD40_rpt"/>
</dbReference>
<dbReference type="PROSITE" id="PS50082">
    <property type="entry name" value="WD_REPEATS_2"/>
    <property type="match status" value="4"/>
</dbReference>
<feature type="repeat" description="WD" evidence="3">
    <location>
        <begin position="1482"/>
        <end position="1523"/>
    </location>
</feature>
<dbReference type="Pfam" id="PF00400">
    <property type="entry name" value="WD40"/>
    <property type="match status" value="6"/>
</dbReference>
<dbReference type="CDD" id="cd00200">
    <property type="entry name" value="WD40"/>
    <property type="match status" value="1"/>
</dbReference>
<dbReference type="InterPro" id="IPR015943">
    <property type="entry name" value="WD40/YVTN_repeat-like_dom_sf"/>
</dbReference>
<dbReference type="PRINTS" id="PR00320">
    <property type="entry name" value="GPROTEINBRPT"/>
</dbReference>
<evidence type="ECO:0000313" key="5">
    <source>
        <dbReference type="EMBL" id="CAE6477487.1"/>
    </source>
</evidence>
<dbReference type="InterPro" id="IPR027417">
    <property type="entry name" value="P-loop_NTPase"/>
</dbReference>
<dbReference type="SUPFAM" id="SSF52540">
    <property type="entry name" value="P-loop containing nucleoside triphosphate hydrolases"/>
    <property type="match status" value="1"/>
</dbReference>
<dbReference type="EMBL" id="CAJMWY010001878">
    <property type="protein sequence ID" value="CAE6477487.1"/>
    <property type="molecule type" value="Genomic_DNA"/>
</dbReference>
<dbReference type="Gene3D" id="3.40.50.300">
    <property type="entry name" value="P-loop containing nucleotide triphosphate hydrolases"/>
    <property type="match status" value="1"/>
</dbReference>
<evidence type="ECO:0000256" key="2">
    <source>
        <dbReference type="ARBA" id="ARBA00022737"/>
    </source>
</evidence>
<reference evidence="5" key="1">
    <citation type="submission" date="2021-01" db="EMBL/GenBank/DDBJ databases">
        <authorList>
            <person name="Kaushik A."/>
        </authorList>
    </citation>
    <scope>NUCLEOTIDE SEQUENCE</scope>
    <source>
        <strain evidence="5">AG4-RS23</strain>
    </source>
</reference>
<dbReference type="InterPro" id="IPR020472">
    <property type="entry name" value="WD40_PAC1"/>
</dbReference>
<keyword evidence="2" id="KW-0677">Repeat</keyword>
<dbReference type="SUPFAM" id="SSF50998">
    <property type="entry name" value="Quinoprotein alcohol dehydrogenase-like"/>
    <property type="match status" value="2"/>
</dbReference>
<sequence length="1653" mass="182691">MSLTPRLSNRVRLRISEIELQPTISNRFTKGELRIGGKVVKELPVISSGQVLKWSNLIIWQANYRHRKCDLWIDPFILSDTRPDSRVDLAMYERRHGIYSRYESQSCLVSEMMELPTKILTISTGDRQHIAAIKLLDRTQIDARFARGFEKLGKIGQTNQTSSRLTAARRVFISMLEFGRVVADAHPIAKTVFSVCICAWEGLEAQGKCGEELNDLVGRLAGMGSLVEAVKPHIHQEHLQQTIGDFLNLIEDVSIFVTQQEAGGLVARKLQSLIDTGAQDRVWGYTKRFKAISEEFRTAIGVQAIAMVATAHEQEILKRLNHVEPSGHDPSLACQEGTRLGVLGDIDEWIHSSEHGPHFMWIFGQAGIGKTTISASVCNRLAEKGVPTVSFFCKRDDPALRDPLRLINSIAYGLACLYSPYGKLIAEEIETNPELCTSHLGVRYEGLMKKPLSKLKNVVPPPSYIILIDALDECGTNENRRQLLYHLHELPLLAPWLRVIVTSRPDSDILSFFDQCPVATTSRTPLHDYAAANDIRAFIEARLSTIDTEEGWTAGDVDNLCAKAGELFIWAATACRLIISAFDPYDQLRQLAEGHPSGGRLGNLESLYTTVIWNSIADQGIDGKAYICRCIGAIVVTSMRHPVPIEVLCELVRGHVKPVVVKNVIKRLGAVLYADKNLDGAVRVYHPSFADFCLDERRSGEFWVDPVQRNIELSIGCLSTLERELKFNICELDTSHLPNTEVFDLDSKIKMKISRQLAYSCTFWIDHLVDGDDQAVAMDRVGSIINGPKVLYWLEVLSLMDEVDAAVHGLRKLSGWLLNPDIARSVWDAYRFVLAFFDPIATSAPHIYISALALAPKRSEIHRRLSPLFPNTIVIAKGEDESWPAWLRSISHPGSVTLCISRDSRLLVTGCSDGSVQMYDLMTGQPNSVLYDDNSSGYAVMMVAISPDGTLVASGTAEQVQIWDTDTGLAVASIPVEEIQQGEVKYWALEFSEDGGALHIISTLSYWSRGEKQIPQEEVPTWVITCDAVSGRVLEQSLFTPALDVQNSSNNFVTAVALAPNKPCLALGYSNGCIVLRSKLGGSISSTIKIKPFPTPMSFSPDESIIASGHVDRVPPHGADYTVCFWDTKTGDAVGGVLVGHTDEITSIGFSLDGKWVVTGSRDWTVRLWDVKTGGSIGGPLFGHSAGVTSIAFSPDGLCIVSSADDGTVLIWDASARSFVDDPPTIQAHSASDPHNTIPDHRTLEVGPNDPKNQLNLSRHPGSVTSVRFSPDGTRIISCSFFEGENGTLNTWEARTGIAIVEPLYHVENYYALDVTYSSNGDRIMGGQYLRAYMWDAFTGRRNHFEIEDSIFAFSQDGSCLIAANGTKYERHTSLVGMTMWDTSTGDIIGQFHDLVSLRINFIALSPDSSRLYSYYFTGHAEDFIFIWDTGACRVVASWAVDSSSDAEAVSPAGNGLVVCSRKNYSINVHDALTGIILIGPLFGHTNIVTAIAFSPDGTQMASSSTDNSIRLWDLKLGYAIAELTGHLQSVDSIAFSPDGTQLVSGSYDRTIRVWNTNTDASDRWGSSDTTNWPSNTFHFPPHPDYWDWLSHDQQSLTLWLPSHYRRPYDTHAMYCISSDPTASSVHIDFSKFVHGTAWTSVISEEALDDRRY</sequence>
<dbReference type="PROSITE" id="PS50837">
    <property type="entry name" value="NACHT"/>
    <property type="match status" value="1"/>
</dbReference>
<dbReference type="Pfam" id="PF24883">
    <property type="entry name" value="NPHP3_N"/>
    <property type="match status" value="1"/>
</dbReference>
<dbReference type="SMART" id="SM00320">
    <property type="entry name" value="WD40"/>
    <property type="match status" value="10"/>
</dbReference>
<proteinExistence type="predicted"/>
<dbReference type="Gene3D" id="2.130.10.10">
    <property type="entry name" value="YVTN repeat-like/Quinoprotein amine dehydrogenase"/>
    <property type="match status" value="4"/>
</dbReference>
<evidence type="ECO:0000256" key="1">
    <source>
        <dbReference type="ARBA" id="ARBA00022574"/>
    </source>
</evidence>
<dbReference type="GO" id="GO:1990234">
    <property type="term" value="C:transferase complex"/>
    <property type="evidence" value="ECO:0007669"/>
    <property type="project" value="UniProtKB-ARBA"/>
</dbReference>
<dbReference type="PROSITE" id="PS00678">
    <property type="entry name" value="WD_REPEATS_1"/>
    <property type="match status" value="3"/>
</dbReference>
<keyword evidence="1 3" id="KW-0853">WD repeat</keyword>
<feature type="repeat" description="WD" evidence="3">
    <location>
        <begin position="1181"/>
        <end position="1222"/>
    </location>
</feature>
<dbReference type="InterPro" id="IPR019775">
    <property type="entry name" value="WD40_repeat_CS"/>
</dbReference>
<feature type="domain" description="NACHT" evidence="4">
    <location>
        <begin position="358"/>
        <end position="507"/>
    </location>
</feature>
<feature type="repeat" description="WD" evidence="3">
    <location>
        <begin position="1524"/>
        <end position="1559"/>
    </location>
</feature>
<dbReference type="InterPro" id="IPR011047">
    <property type="entry name" value="Quinoprotein_ADH-like_sf"/>
</dbReference>
<protein>
    <recommendedName>
        <fullName evidence="4">NACHT domain-containing protein</fullName>
    </recommendedName>
</protein>
<dbReference type="PANTHER" id="PTHR22847">
    <property type="entry name" value="WD40 REPEAT PROTEIN"/>
    <property type="match status" value="1"/>
</dbReference>
<feature type="repeat" description="WD" evidence="3">
    <location>
        <begin position="1138"/>
        <end position="1179"/>
    </location>
</feature>
<dbReference type="PROSITE" id="PS50294">
    <property type="entry name" value="WD_REPEATS_REGION"/>
    <property type="match status" value="4"/>
</dbReference>
<name>A0A8H3CCB2_9AGAM</name>
<organism evidence="5 6">
    <name type="scientific">Rhizoctonia solani</name>
    <dbReference type="NCBI Taxonomy" id="456999"/>
    <lineage>
        <taxon>Eukaryota</taxon>
        <taxon>Fungi</taxon>
        <taxon>Dikarya</taxon>
        <taxon>Basidiomycota</taxon>
        <taxon>Agaricomycotina</taxon>
        <taxon>Agaricomycetes</taxon>
        <taxon>Cantharellales</taxon>
        <taxon>Ceratobasidiaceae</taxon>
        <taxon>Rhizoctonia</taxon>
    </lineage>
</organism>
<evidence type="ECO:0000259" key="4">
    <source>
        <dbReference type="PROSITE" id="PS50837"/>
    </source>
</evidence>
<evidence type="ECO:0000256" key="3">
    <source>
        <dbReference type="PROSITE-ProRule" id="PRU00221"/>
    </source>
</evidence>